<dbReference type="InterPro" id="IPR036638">
    <property type="entry name" value="HLH_DNA-bd_sf"/>
</dbReference>
<reference evidence="8" key="1">
    <citation type="submission" date="2018-09" db="EMBL/GenBank/DDBJ databases">
        <title>Common duck and Muscovy duck high density SNP chip.</title>
        <authorList>
            <person name="Vignal A."/>
            <person name="Thebault N."/>
            <person name="Warren W.C."/>
        </authorList>
    </citation>
    <scope>NUCLEOTIDE SEQUENCE [LARGE SCALE GENOMIC DNA]</scope>
</reference>
<organism evidence="8 9">
    <name type="scientific">Cairina moschata</name>
    <name type="common">Muscovy duck</name>
    <dbReference type="NCBI Taxonomy" id="8855"/>
    <lineage>
        <taxon>Eukaryota</taxon>
        <taxon>Metazoa</taxon>
        <taxon>Chordata</taxon>
        <taxon>Craniata</taxon>
        <taxon>Vertebrata</taxon>
        <taxon>Euteleostomi</taxon>
        <taxon>Archelosauria</taxon>
        <taxon>Archosauria</taxon>
        <taxon>Dinosauria</taxon>
        <taxon>Saurischia</taxon>
        <taxon>Theropoda</taxon>
        <taxon>Coelurosauria</taxon>
        <taxon>Aves</taxon>
        <taxon>Neognathae</taxon>
        <taxon>Galloanserae</taxon>
        <taxon>Anseriformes</taxon>
        <taxon>Anatidae</taxon>
        <taxon>Anatinae</taxon>
        <taxon>Cairina</taxon>
    </lineage>
</organism>
<keyword evidence="5" id="KW-0539">Nucleus</keyword>
<dbReference type="GO" id="GO:0005634">
    <property type="term" value="C:nucleus"/>
    <property type="evidence" value="ECO:0007669"/>
    <property type="project" value="UniProtKB-SubCell"/>
</dbReference>
<name>A0A8C3C1F5_CAIMO</name>
<reference evidence="8" key="3">
    <citation type="submission" date="2025-09" db="UniProtKB">
        <authorList>
            <consortium name="Ensembl"/>
        </authorList>
    </citation>
    <scope>IDENTIFICATION</scope>
</reference>
<dbReference type="Pfam" id="PF00010">
    <property type="entry name" value="HLH"/>
    <property type="match status" value="1"/>
</dbReference>
<keyword evidence="9" id="KW-1185">Reference proteome</keyword>
<evidence type="ECO:0000256" key="2">
    <source>
        <dbReference type="ARBA" id="ARBA00023015"/>
    </source>
</evidence>
<dbReference type="PANTHER" id="PTHR15741">
    <property type="entry name" value="BASIC HELIX-LOOP-HELIX ZIP TRANSCRIPTION FACTOR"/>
    <property type="match status" value="1"/>
</dbReference>
<comment type="subcellular location">
    <subcellularLocation>
        <location evidence="1">Nucleus</location>
    </subcellularLocation>
</comment>
<evidence type="ECO:0000256" key="3">
    <source>
        <dbReference type="ARBA" id="ARBA00023125"/>
    </source>
</evidence>
<dbReference type="Proteomes" id="UP000694556">
    <property type="component" value="Chromosome 28"/>
</dbReference>
<dbReference type="InterPro" id="IPR052207">
    <property type="entry name" value="Max-like/E-box_TFs"/>
</dbReference>
<reference evidence="8" key="2">
    <citation type="submission" date="2025-08" db="UniProtKB">
        <authorList>
            <consortium name="Ensembl"/>
        </authorList>
    </citation>
    <scope>IDENTIFICATION</scope>
</reference>
<feature type="compositionally biased region" description="Low complexity" evidence="6">
    <location>
        <begin position="47"/>
        <end position="58"/>
    </location>
</feature>
<dbReference type="AlphaFoldDB" id="A0A8C3C1F5"/>
<keyword evidence="4" id="KW-0804">Transcription</keyword>
<feature type="compositionally biased region" description="Basic and acidic residues" evidence="6">
    <location>
        <begin position="143"/>
        <end position="153"/>
    </location>
</feature>
<dbReference type="Gene3D" id="4.10.280.10">
    <property type="entry name" value="Helix-loop-helix DNA-binding domain"/>
    <property type="match status" value="1"/>
</dbReference>
<accession>A0A8C3C1F5</accession>
<dbReference type="PANTHER" id="PTHR15741:SF25">
    <property type="entry name" value="MAX-LIKE PROTEIN X"/>
    <property type="match status" value="1"/>
</dbReference>
<feature type="compositionally biased region" description="Polar residues" evidence="6">
    <location>
        <begin position="102"/>
        <end position="117"/>
    </location>
</feature>
<proteinExistence type="predicted"/>
<dbReference type="GO" id="GO:0000981">
    <property type="term" value="F:DNA-binding transcription factor activity, RNA polymerase II-specific"/>
    <property type="evidence" value="ECO:0007669"/>
    <property type="project" value="TreeGrafter"/>
</dbReference>
<evidence type="ECO:0000256" key="4">
    <source>
        <dbReference type="ARBA" id="ARBA00023163"/>
    </source>
</evidence>
<dbReference type="Ensembl" id="ENSCMMT00000014368.1">
    <property type="protein sequence ID" value="ENSCMMP00000013061.1"/>
    <property type="gene ID" value="ENSCMMG00000008291.1"/>
</dbReference>
<evidence type="ECO:0000313" key="8">
    <source>
        <dbReference type="Ensembl" id="ENSCMMP00000013061.1"/>
    </source>
</evidence>
<evidence type="ECO:0000256" key="6">
    <source>
        <dbReference type="SAM" id="MobiDB-lite"/>
    </source>
</evidence>
<keyword evidence="3" id="KW-0238">DNA-binding</keyword>
<dbReference type="GO" id="GO:0000978">
    <property type="term" value="F:RNA polymerase II cis-regulatory region sequence-specific DNA binding"/>
    <property type="evidence" value="ECO:0007669"/>
    <property type="project" value="TreeGrafter"/>
</dbReference>
<evidence type="ECO:0000256" key="5">
    <source>
        <dbReference type="ARBA" id="ARBA00023242"/>
    </source>
</evidence>
<feature type="domain" description="BHLH" evidence="7">
    <location>
        <begin position="137"/>
        <end position="190"/>
    </location>
</feature>
<dbReference type="PROSITE" id="PS50888">
    <property type="entry name" value="BHLH"/>
    <property type="match status" value="1"/>
</dbReference>
<evidence type="ECO:0000259" key="7">
    <source>
        <dbReference type="PROSITE" id="PS50888"/>
    </source>
</evidence>
<keyword evidence="2" id="KW-0805">Transcription regulation</keyword>
<sequence>ARWVPVRPGWTRSGPVVPGCADRRLLPAAPRWTLPTVTTAWTRVGATGARGCGRTRPGASRDSAGRWQGGGGGPVAAPRPSPAARPPAALLGDCTRKGSVVSRANSIGSTSASSVPNTDDEDSDYHQEPYKESYKDQRRRAHTQAEQKRRDAIKKGYDDLQAIVPTCQQQDFSIGSQKLSKAIVLQKSES</sequence>
<feature type="compositionally biased region" description="Basic and acidic residues" evidence="6">
    <location>
        <begin position="124"/>
        <end position="136"/>
    </location>
</feature>
<dbReference type="GO" id="GO:0046983">
    <property type="term" value="F:protein dimerization activity"/>
    <property type="evidence" value="ECO:0007669"/>
    <property type="project" value="InterPro"/>
</dbReference>
<evidence type="ECO:0000313" key="9">
    <source>
        <dbReference type="Proteomes" id="UP000694556"/>
    </source>
</evidence>
<dbReference type="SUPFAM" id="SSF47459">
    <property type="entry name" value="HLH, helix-loop-helix DNA-binding domain"/>
    <property type="match status" value="1"/>
</dbReference>
<evidence type="ECO:0000256" key="1">
    <source>
        <dbReference type="ARBA" id="ARBA00004123"/>
    </source>
</evidence>
<feature type="region of interest" description="Disordered" evidence="6">
    <location>
        <begin position="47"/>
        <end position="153"/>
    </location>
</feature>
<protein>
    <submittedName>
        <fullName evidence="8">MAX dimerization protein MLX</fullName>
    </submittedName>
</protein>
<dbReference type="InterPro" id="IPR011598">
    <property type="entry name" value="bHLH_dom"/>
</dbReference>